<dbReference type="Proteomes" id="UP000603912">
    <property type="component" value="Unassembled WGS sequence"/>
</dbReference>
<accession>A0A917I6R2</accession>
<name>A0A917I6R2_9HYPH</name>
<reference evidence="1" key="2">
    <citation type="submission" date="2020-09" db="EMBL/GenBank/DDBJ databases">
        <authorList>
            <person name="Sun Q."/>
            <person name="Zhou Y."/>
        </authorList>
    </citation>
    <scope>NUCLEOTIDE SEQUENCE</scope>
    <source>
        <strain evidence="1">CGMCC 1.12214</strain>
    </source>
</reference>
<dbReference type="EMBL" id="BMES01000001">
    <property type="protein sequence ID" value="GGH17096.1"/>
    <property type="molecule type" value="Genomic_DNA"/>
</dbReference>
<evidence type="ECO:0000313" key="2">
    <source>
        <dbReference type="Proteomes" id="UP000603912"/>
    </source>
</evidence>
<keyword evidence="2" id="KW-1185">Reference proteome</keyword>
<reference evidence="1" key="1">
    <citation type="journal article" date="2014" name="Int. J. Syst. Evol. Microbiol.">
        <title>Complete genome sequence of Corynebacterium casei LMG S-19264T (=DSM 44701T), isolated from a smear-ripened cheese.</title>
        <authorList>
            <consortium name="US DOE Joint Genome Institute (JGI-PGF)"/>
            <person name="Walter F."/>
            <person name="Albersmeier A."/>
            <person name="Kalinowski J."/>
            <person name="Ruckert C."/>
        </authorList>
    </citation>
    <scope>NUCLEOTIDE SEQUENCE</scope>
    <source>
        <strain evidence="1">CGMCC 1.12214</strain>
    </source>
</reference>
<comment type="caution">
    <text evidence="1">The sequence shown here is derived from an EMBL/GenBank/DDBJ whole genome shotgun (WGS) entry which is preliminary data.</text>
</comment>
<protein>
    <submittedName>
        <fullName evidence="1">Uncharacterized protein</fullName>
    </submittedName>
</protein>
<dbReference type="AlphaFoldDB" id="A0A917I6R2"/>
<organism evidence="1 2">
    <name type="scientific">Alsobacter metallidurans</name>
    <dbReference type="NCBI Taxonomy" id="340221"/>
    <lineage>
        <taxon>Bacteria</taxon>
        <taxon>Pseudomonadati</taxon>
        <taxon>Pseudomonadota</taxon>
        <taxon>Alphaproteobacteria</taxon>
        <taxon>Hyphomicrobiales</taxon>
        <taxon>Alsobacteraceae</taxon>
        <taxon>Alsobacter</taxon>
    </lineage>
</organism>
<gene>
    <name evidence="1" type="ORF">GCM10007036_18300</name>
</gene>
<dbReference type="RefSeq" id="WP_188517319.1">
    <property type="nucleotide sequence ID" value="NZ_BMES01000001.1"/>
</dbReference>
<sequence length="145" mass="15610">MPQIWATYDELAEHFGRTPAETRDAVIAAAWPRRQCSDGQTRVKLTPTLGVELTRAYIRSVDGGGSTTDLPIASDAAATAAVTPASPSPDLARLQAELNQIRSVLSSALLDLAAERERTATLSSELLRLTVQQADWQAEPARRVA</sequence>
<evidence type="ECO:0000313" key="1">
    <source>
        <dbReference type="EMBL" id="GGH17096.1"/>
    </source>
</evidence>
<proteinExistence type="predicted"/>